<dbReference type="InterPro" id="IPR010828">
    <property type="entry name" value="Atf2/Sli1-like"/>
</dbReference>
<reference evidence="1 2" key="1">
    <citation type="submission" date="2014-04" db="EMBL/GenBank/DDBJ databases">
        <authorList>
            <consortium name="DOE Joint Genome Institute"/>
            <person name="Kuo A."/>
            <person name="Martino E."/>
            <person name="Perotto S."/>
            <person name="Kohler A."/>
            <person name="Nagy L.G."/>
            <person name="Floudas D."/>
            <person name="Copeland A."/>
            <person name="Barry K.W."/>
            <person name="Cichocki N."/>
            <person name="Veneault-Fourrey C."/>
            <person name="LaButti K."/>
            <person name="Lindquist E.A."/>
            <person name="Lipzen A."/>
            <person name="Lundell T."/>
            <person name="Morin E."/>
            <person name="Murat C."/>
            <person name="Sun H."/>
            <person name="Tunlid A."/>
            <person name="Henrissat B."/>
            <person name="Grigoriev I.V."/>
            <person name="Hibbett D.S."/>
            <person name="Martin F."/>
            <person name="Nordberg H.P."/>
            <person name="Cantor M.N."/>
            <person name="Hua S.X."/>
        </authorList>
    </citation>
    <scope>NUCLEOTIDE SEQUENCE [LARGE SCALE GENOMIC DNA]</scope>
    <source>
        <strain evidence="1 2">Zn</strain>
    </source>
</reference>
<evidence type="ECO:0008006" key="3">
    <source>
        <dbReference type="Google" id="ProtNLM"/>
    </source>
</evidence>
<dbReference type="PANTHER" id="PTHR28037:SF1">
    <property type="entry name" value="ALCOHOL O-ACETYLTRANSFERASE 1-RELATED"/>
    <property type="match status" value="1"/>
</dbReference>
<dbReference type="EMBL" id="KN832871">
    <property type="protein sequence ID" value="KIN05512.1"/>
    <property type="molecule type" value="Genomic_DNA"/>
</dbReference>
<dbReference type="HOGENOM" id="CLU_024469_1_1_1"/>
<dbReference type="InterPro" id="IPR052058">
    <property type="entry name" value="Alcohol_O-acetyltransferase"/>
</dbReference>
<dbReference type="OrthoDB" id="2150604at2759"/>
<organism evidence="1 2">
    <name type="scientific">Oidiodendron maius (strain Zn)</name>
    <dbReference type="NCBI Taxonomy" id="913774"/>
    <lineage>
        <taxon>Eukaryota</taxon>
        <taxon>Fungi</taxon>
        <taxon>Dikarya</taxon>
        <taxon>Ascomycota</taxon>
        <taxon>Pezizomycotina</taxon>
        <taxon>Leotiomycetes</taxon>
        <taxon>Leotiomycetes incertae sedis</taxon>
        <taxon>Myxotrichaceae</taxon>
        <taxon>Oidiodendron</taxon>
    </lineage>
</organism>
<evidence type="ECO:0000313" key="1">
    <source>
        <dbReference type="EMBL" id="KIN05512.1"/>
    </source>
</evidence>
<dbReference type="AlphaFoldDB" id="A0A0C3HTD8"/>
<accession>A0A0C3HTD8</accession>
<keyword evidence="2" id="KW-1185">Reference proteome</keyword>
<sequence>MATSVVDVHQLQKLRPLGKLEEFSSARHHLGFFLNVGISTSYTYESDGPTDLRESIFSALSEVIQHHPILSTIPVDEDSPTPYFARLPKINLEDAVVFTSRQKSFDGQSEDPELDSLLEKQHNTNFKAHYGSLPFWRLFILSDPESENKFVASFIYHHALGDGASGIVFQKHFYSALMATPLPLKSKIISPPTMTLLLNLELLHPLPIPAPPSSTPSNPWTAGLIHVPMRTVIQTLIIPKDLTSQFLHTCRARSTTLTSTLSVLIARTLAEVLPLDARVFKGTIPVNIRRFLPRDRVTDDDMGVWIDTMPIYYCRENLSVETLWKEAQRTRDVISTYLASSGQPSSGQFMNVARMKQRGDMRELFLSMVGQERDSTFEISNLGVVKVDEAGSGAWKMGGFGFSRSAFAAGAVFSIGVITGCDGCLNLGFSWQEGMMERKVTRSIVEGVSAEIERVVGQ</sequence>
<dbReference type="Proteomes" id="UP000054321">
    <property type="component" value="Unassembled WGS sequence"/>
</dbReference>
<reference evidence="2" key="2">
    <citation type="submission" date="2015-01" db="EMBL/GenBank/DDBJ databases">
        <title>Evolutionary Origins and Diversification of the Mycorrhizal Mutualists.</title>
        <authorList>
            <consortium name="DOE Joint Genome Institute"/>
            <consortium name="Mycorrhizal Genomics Consortium"/>
            <person name="Kohler A."/>
            <person name="Kuo A."/>
            <person name="Nagy L.G."/>
            <person name="Floudas D."/>
            <person name="Copeland A."/>
            <person name="Barry K.W."/>
            <person name="Cichocki N."/>
            <person name="Veneault-Fourrey C."/>
            <person name="LaButti K."/>
            <person name="Lindquist E.A."/>
            <person name="Lipzen A."/>
            <person name="Lundell T."/>
            <person name="Morin E."/>
            <person name="Murat C."/>
            <person name="Riley R."/>
            <person name="Ohm R."/>
            <person name="Sun H."/>
            <person name="Tunlid A."/>
            <person name="Henrissat B."/>
            <person name="Grigoriev I.V."/>
            <person name="Hibbett D.S."/>
            <person name="Martin F."/>
        </authorList>
    </citation>
    <scope>NUCLEOTIDE SEQUENCE [LARGE SCALE GENOMIC DNA]</scope>
    <source>
        <strain evidence="2">Zn</strain>
    </source>
</reference>
<dbReference type="Pfam" id="PF07247">
    <property type="entry name" value="AATase"/>
    <property type="match status" value="2"/>
</dbReference>
<dbReference type="InParanoid" id="A0A0C3HTD8"/>
<dbReference type="Gene3D" id="3.30.559.10">
    <property type="entry name" value="Chloramphenicol acetyltransferase-like domain"/>
    <property type="match status" value="1"/>
</dbReference>
<dbReference type="GO" id="GO:0008080">
    <property type="term" value="F:N-acetyltransferase activity"/>
    <property type="evidence" value="ECO:0007669"/>
    <property type="project" value="TreeGrafter"/>
</dbReference>
<dbReference type="PANTHER" id="PTHR28037">
    <property type="entry name" value="ALCOHOL O-ACETYLTRANSFERASE 1-RELATED"/>
    <property type="match status" value="1"/>
</dbReference>
<protein>
    <recommendedName>
        <fullName evidence="3">Alcohol acetyltransferase</fullName>
    </recommendedName>
</protein>
<dbReference type="STRING" id="913774.A0A0C3HTD8"/>
<evidence type="ECO:0000313" key="2">
    <source>
        <dbReference type="Proteomes" id="UP000054321"/>
    </source>
</evidence>
<name>A0A0C3HTD8_OIDMZ</name>
<proteinExistence type="predicted"/>
<dbReference type="InterPro" id="IPR023213">
    <property type="entry name" value="CAT-like_dom_sf"/>
</dbReference>
<gene>
    <name evidence="1" type="ORF">OIDMADRAFT_141261</name>
</gene>
<dbReference type="SUPFAM" id="SSF52777">
    <property type="entry name" value="CoA-dependent acyltransferases"/>
    <property type="match status" value="2"/>
</dbReference>